<evidence type="ECO:0000256" key="1">
    <source>
        <dbReference type="SAM" id="MobiDB-lite"/>
    </source>
</evidence>
<keyword evidence="4" id="KW-1185">Reference proteome</keyword>
<feature type="compositionally biased region" description="Low complexity" evidence="1">
    <location>
        <begin position="51"/>
        <end position="62"/>
    </location>
</feature>
<name>A0A7D9H128_DEKBR</name>
<gene>
    <name evidence="3" type="ORF">DEBR0S4_10638G</name>
    <name evidence="2" type="ORF">HII12_005362</name>
</gene>
<accession>A0A7D9H128</accession>
<dbReference type="EMBL" id="CABFWN010000004">
    <property type="protein sequence ID" value="VUG19106.1"/>
    <property type="molecule type" value="Genomic_DNA"/>
</dbReference>
<dbReference type="EMBL" id="JABCYN010000057">
    <property type="protein sequence ID" value="KAF6005787.1"/>
    <property type="molecule type" value="Genomic_DNA"/>
</dbReference>
<reference evidence="3 4" key="1">
    <citation type="submission" date="2019-07" db="EMBL/GenBank/DDBJ databases">
        <authorList>
            <person name="Friedrich A."/>
            <person name="Schacherer J."/>
        </authorList>
    </citation>
    <scope>NUCLEOTIDE SEQUENCE [LARGE SCALE GENOMIC DNA]</scope>
</reference>
<dbReference type="Proteomes" id="UP000478008">
    <property type="component" value="Unassembled WGS sequence"/>
</dbReference>
<feature type="region of interest" description="Disordered" evidence="1">
    <location>
        <begin position="1"/>
        <end position="109"/>
    </location>
</feature>
<feature type="compositionally biased region" description="Polar residues" evidence="1">
    <location>
        <begin position="84"/>
        <end position="109"/>
    </location>
</feature>
<organism evidence="3 4">
    <name type="scientific">Dekkera bruxellensis</name>
    <name type="common">Brettanomyces custersii</name>
    <dbReference type="NCBI Taxonomy" id="5007"/>
    <lineage>
        <taxon>Eukaryota</taxon>
        <taxon>Fungi</taxon>
        <taxon>Dikarya</taxon>
        <taxon>Ascomycota</taxon>
        <taxon>Saccharomycotina</taxon>
        <taxon>Pichiomycetes</taxon>
        <taxon>Pichiales</taxon>
        <taxon>Pichiaceae</taxon>
        <taxon>Brettanomyces</taxon>
    </lineage>
</organism>
<dbReference type="AlphaFoldDB" id="A0A7D9H128"/>
<evidence type="ECO:0000313" key="4">
    <source>
        <dbReference type="Proteomes" id="UP000478008"/>
    </source>
</evidence>
<sequence>MSFRRSRSQSPTKGYSFPDRTPLSLKDSNVYGSGSSSRNSSPLKASFPRLSQSSRSQESRSSFYRKENSVSPKKASPKRPSSFALDNNVSLSPTKKLKSNTTPALKHQPNSTLKSFKIFEDPGDYNKKLRSKFEETLKICDLAPETKENIFPFVGRQQEDQHIPSENVFDDKIPQKLLKGQRRPLHDLSIIDYPGYAQVLQSRKSSGVLSPKSQLMNSWMLKFGPSRRHSTRAPKIRMPSFVTPPKKSGLRFRYISSLDQRKHRFRVTDTGRPSNVNVIDYPQMGTDSRILTYDADFAEAKRRLKFPIYDDNIRN</sequence>
<protein>
    <submittedName>
        <fullName evidence="3">DEBR0S4_10638g1_1</fullName>
    </submittedName>
</protein>
<feature type="compositionally biased region" description="Low complexity" evidence="1">
    <location>
        <begin position="69"/>
        <end position="82"/>
    </location>
</feature>
<evidence type="ECO:0000313" key="2">
    <source>
        <dbReference type="EMBL" id="KAF6005787.1"/>
    </source>
</evidence>
<evidence type="ECO:0000313" key="5">
    <source>
        <dbReference type="Proteomes" id="UP000568158"/>
    </source>
</evidence>
<proteinExistence type="predicted"/>
<evidence type="ECO:0000313" key="3">
    <source>
        <dbReference type="EMBL" id="VUG19106.1"/>
    </source>
</evidence>
<dbReference type="Proteomes" id="UP000568158">
    <property type="component" value="Unassembled WGS sequence"/>
</dbReference>
<reference evidence="2 5" key="2">
    <citation type="journal article" date="2020" name="Appl. Microbiol. Biotechnol.">
        <title>Targeted gene deletion in Brettanomyces bruxellensis with an expression-free CRISPR-Cas9 system.</title>
        <authorList>
            <person name="Varela C."/>
            <person name="Bartel C."/>
            <person name="Onetto C."/>
            <person name="Borneman A."/>
        </authorList>
    </citation>
    <scope>NUCLEOTIDE SEQUENCE [LARGE SCALE GENOMIC DNA]</scope>
    <source>
        <strain evidence="2 5">AWRI1613</strain>
    </source>
</reference>
<feature type="compositionally biased region" description="Low complexity" evidence="1">
    <location>
        <begin position="28"/>
        <end position="41"/>
    </location>
</feature>